<evidence type="ECO:0000256" key="1">
    <source>
        <dbReference type="ARBA" id="ARBA00022737"/>
    </source>
</evidence>
<dbReference type="Pfam" id="PF13432">
    <property type="entry name" value="TPR_16"/>
    <property type="match status" value="2"/>
</dbReference>
<dbReference type="PANTHER" id="PTHR44858:SF1">
    <property type="entry name" value="UDP-N-ACETYLGLUCOSAMINE--PEPTIDE N-ACETYLGLUCOSAMINYLTRANSFERASE SPINDLY-RELATED"/>
    <property type="match status" value="1"/>
</dbReference>
<dbReference type="EMBL" id="LGTL01000001">
    <property type="protein sequence ID" value="KPA86743.1"/>
    <property type="molecule type" value="Genomic_DNA"/>
</dbReference>
<dbReference type="GO" id="GO:0046813">
    <property type="term" value="P:receptor-mediated virion attachment to host cell"/>
    <property type="evidence" value="ECO:0007669"/>
    <property type="project" value="TreeGrafter"/>
</dbReference>
<dbReference type="GeneID" id="26901120"/>
<dbReference type="PANTHER" id="PTHR44858">
    <property type="entry name" value="TETRATRICOPEPTIDE REPEAT PROTEIN 6"/>
    <property type="match status" value="1"/>
</dbReference>
<evidence type="ECO:0000256" key="2">
    <source>
        <dbReference type="ARBA" id="ARBA00022803"/>
    </source>
</evidence>
<dbReference type="AlphaFoldDB" id="A0A0M9GB87"/>
<dbReference type="InterPro" id="IPR050498">
    <property type="entry name" value="Ycf3"/>
</dbReference>
<evidence type="ECO:0000313" key="3">
    <source>
        <dbReference type="EMBL" id="KPA86743.1"/>
    </source>
</evidence>
<proteinExistence type="predicted"/>
<dbReference type="SUPFAM" id="SSF48452">
    <property type="entry name" value="TPR-like"/>
    <property type="match status" value="4"/>
</dbReference>
<keyword evidence="2" id="KW-0802">TPR repeat</keyword>
<name>A0A0M9GB87_LEPPY</name>
<dbReference type="VEuPathDB" id="TriTrypDB:LpyrH10_01_8230"/>
<dbReference type="Gene3D" id="1.25.40.10">
    <property type="entry name" value="Tetratricopeptide repeat domain"/>
    <property type="match status" value="4"/>
</dbReference>
<gene>
    <name evidence="3" type="ORF">ABB37_00823</name>
</gene>
<dbReference type="RefSeq" id="XP_015665182.1">
    <property type="nucleotide sequence ID" value="XM_015797174.1"/>
</dbReference>
<dbReference type="SMART" id="SM00028">
    <property type="entry name" value="TPR"/>
    <property type="match status" value="9"/>
</dbReference>
<keyword evidence="1" id="KW-0677">Repeat</keyword>
<sequence>MSVKNARSSKELVEAARTHLADSNFSPTKAGDLLTRAIQQDPTFVNALVLRSNLASRLGQISAAVADLSLAIEVDRGSSDGRRVASLYGSRSSLLVRAGRPADAIADLHAALKSEPDNGMWAYELGRVYLKEGHVSLAQLNFQRALQESMWSHVNESTRPKVYALYGRSCLMSHDYKKAKGLLRKSLDLGGEGAAVLHDVGLAHYHEGTSPTSAIDFFVRAMEMDSQAVVYPMHLGLAHTRCGNFNDALSSMNEAVLRGQEEALLRFYRGCIELQLGLGPQALVDLQAAAELQGASESEGSVATSAKKRDNTFRTAVTSSAPAWIAIALVHLFCGHALDMAATSLATALQKNVDRQQRILAGVLLGIVRHQQDEALGAVRAFSDVVSTMQQASKDAKDSNENVLTSSTFDCRFSSDMELLTLTHVGLAYGACGYADLALRFFTQARQRAQQRGDAVQVASCLFREAVAQVELKDNWGALENVQLCTAAAGGASADGKGSPSPVPTDSDISSAALPSLRAAAAAAAAVTSMTKAHRKSRTSSLQTSTERLSAEHASPCPSLLTVHRLAPGETAHLYAVTLRRLGRLSEALPFATAAVEAVLLGTASSATRAGGRNTRVGAAGVPAYLYHRAFIHFSLRNYAEAMSDVQACIKACGTPADTAGAATTSADPYYLRGCVAHAMGDFADALASLTSALEVDTTLRESPVFSYSHGVLLAIAGKHEAAIVAFTAAILHSGGTKEAPRCPAVYHHERAKVFQQMGRYAEALADYNCVLPTKCVVSAKDCDLQLSNVNWNALVNRALTLKELQRYEEAATDWDAALRLDRSGCLEDLTTQDVFEMPYMDLCLPGCELHDVESDVI</sequence>
<dbReference type="OrthoDB" id="532682at2759"/>
<keyword evidence="4" id="KW-1185">Reference proteome</keyword>
<dbReference type="Proteomes" id="UP000037923">
    <property type="component" value="Unassembled WGS sequence"/>
</dbReference>
<reference evidence="3 4" key="1">
    <citation type="submission" date="2015-07" db="EMBL/GenBank/DDBJ databases">
        <title>High-quality genome of monoxenous trypanosomatid Leptomonas pyrrhocoris.</title>
        <authorList>
            <person name="Flegontov P."/>
            <person name="Butenko A."/>
            <person name="Firsov S."/>
            <person name="Vlcek C."/>
            <person name="Logacheva M.D."/>
            <person name="Field M."/>
            <person name="Filatov D."/>
            <person name="Flegontova O."/>
            <person name="Gerasimov E."/>
            <person name="Jackson A.P."/>
            <person name="Kelly S."/>
            <person name="Opperdoes F."/>
            <person name="O'Reilly A."/>
            <person name="Votypka J."/>
            <person name="Yurchenko V."/>
            <person name="Lukes J."/>
        </authorList>
    </citation>
    <scope>NUCLEOTIDE SEQUENCE [LARGE SCALE GENOMIC DNA]</scope>
    <source>
        <strain evidence="3">H10</strain>
    </source>
</reference>
<organism evidence="3 4">
    <name type="scientific">Leptomonas pyrrhocoris</name>
    <name type="common">Firebug parasite</name>
    <dbReference type="NCBI Taxonomy" id="157538"/>
    <lineage>
        <taxon>Eukaryota</taxon>
        <taxon>Discoba</taxon>
        <taxon>Euglenozoa</taxon>
        <taxon>Kinetoplastea</taxon>
        <taxon>Metakinetoplastina</taxon>
        <taxon>Trypanosomatida</taxon>
        <taxon>Trypanosomatidae</taxon>
        <taxon>Leishmaniinae</taxon>
        <taxon>Leptomonas</taxon>
    </lineage>
</organism>
<comment type="caution">
    <text evidence="3">The sequence shown here is derived from an EMBL/GenBank/DDBJ whole genome shotgun (WGS) entry which is preliminary data.</text>
</comment>
<dbReference type="OMA" id="EPDNGMW"/>
<protein>
    <submittedName>
        <fullName evidence="3">Uncharacterized protein</fullName>
    </submittedName>
</protein>
<dbReference type="InterPro" id="IPR019734">
    <property type="entry name" value="TPR_rpt"/>
</dbReference>
<evidence type="ECO:0000313" key="4">
    <source>
        <dbReference type="Proteomes" id="UP000037923"/>
    </source>
</evidence>
<accession>A0A0M9GB87</accession>
<dbReference type="InterPro" id="IPR011990">
    <property type="entry name" value="TPR-like_helical_dom_sf"/>
</dbReference>